<accession>A0A0F9MG40</accession>
<protein>
    <submittedName>
        <fullName evidence="1">Uncharacterized protein</fullName>
    </submittedName>
</protein>
<dbReference type="EMBL" id="LAZR01008950">
    <property type="protein sequence ID" value="KKM75590.1"/>
    <property type="molecule type" value="Genomic_DNA"/>
</dbReference>
<dbReference type="AlphaFoldDB" id="A0A0F9MG40"/>
<reference evidence="1" key="1">
    <citation type="journal article" date="2015" name="Nature">
        <title>Complex archaea that bridge the gap between prokaryotes and eukaryotes.</title>
        <authorList>
            <person name="Spang A."/>
            <person name="Saw J.H."/>
            <person name="Jorgensen S.L."/>
            <person name="Zaremba-Niedzwiedzka K."/>
            <person name="Martijn J."/>
            <person name="Lind A.E."/>
            <person name="van Eijk R."/>
            <person name="Schleper C."/>
            <person name="Guy L."/>
            <person name="Ettema T.J."/>
        </authorList>
    </citation>
    <scope>NUCLEOTIDE SEQUENCE</scope>
</reference>
<gene>
    <name evidence="1" type="ORF">LCGC14_1388740</name>
</gene>
<organism evidence="1">
    <name type="scientific">marine sediment metagenome</name>
    <dbReference type="NCBI Taxonomy" id="412755"/>
    <lineage>
        <taxon>unclassified sequences</taxon>
        <taxon>metagenomes</taxon>
        <taxon>ecological metagenomes</taxon>
    </lineage>
</organism>
<sequence>MELRIKCTCGRILYDGDVRGQWGTIYIPPCACQEQAEKKVKTKKNDQKTQTTS</sequence>
<name>A0A0F9MG40_9ZZZZ</name>
<evidence type="ECO:0000313" key="1">
    <source>
        <dbReference type="EMBL" id="KKM75590.1"/>
    </source>
</evidence>
<comment type="caution">
    <text evidence="1">The sequence shown here is derived from an EMBL/GenBank/DDBJ whole genome shotgun (WGS) entry which is preliminary data.</text>
</comment>
<proteinExistence type="predicted"/>